<dbReference type="PANTHER" id="PTHR22705:SF0">
    <property type="entry name" value="ZZ-TYPE ZINC FINGER-CONTAINING PROTEIN 3"/>
    <property type="match status" value="1"/>
</dbReference>
<organism evidence="1 2">
    <name type="scientific">Lactarius akahatsu</name>
    <dbReference type="NCBI Taxonomy" id="416441"/>
    <lineage>
        <taxon>Eukaryota</taxon>
        <taxon>Fungi</taxon>
        <taxon>Dikarya</taxon>
        <taxon>Basidiomycota</taxon>
        <taxon>Agaricomycotina</taxon>
        <taxon>Agaricomycetes</taxon>
        <taxon>Russulales</taxon>
        <taxon>Russulaceae</taxon>
        <taxon>Lactarius</taxon>
    </lineage>
</organism>
<feature type="non-terminal residue" evidence="1">
    <location>
        <position position="1"/>
    </location>
</feature>
<dbReference type="Proteomes" id="UP001201163">
    <property type="component" value="Unassembled WGS sequence"/>
</dbReference>
<comment type="caution">
    <text evidence="1">The sequence shown here is derived from an EMBL/GenBank/DDBJ whole genome shotgun (WGS) entry which is preliminary data.</text>
</comment>
<evidence type="ECO:0008006" key="3">
    <source>
        <dbReference type="Google" id="ProtNLM"/>
    </source>
</evidence>
<dbReference type="PANTHER" id="PTHR22705">
    <property type="entry name" value="ZINC FINGER, ZZ DOMAIN CONTAINING 3"/>
    <property type="match status" value="1"/>
</dbReference>
<proteinExistence type="predicted"/>
<dbReference type="Gene3D" id="1.10.10.60">
    <property type="entry name" value="Homeodomain-like"/>
    <property type="match status" value="1"/>
</dbReference>
<accession>A0AAD4L808</accession>
<protein>
    <recommendedName>
        <fullName evidence="3">Myb-like domain-containing protein</fullName>
    </recommendedName>
</protein>
<dbReference type="EMBL" id="JAKELL010000132">
    <property type="protein sequence ID" value="KAH8980675.1"/>
    <property type="molecule type" value="Genomic_DNA"/>
</dbReference>
<dbReference type="AlphaFoldDB" id="A0AAD4L808"/>
<keyword evidence="2" id="KW-1185">Reference proteome</keyword>
<sequence>AWSISEQQHLLERLLTEIPDGEKHRWSKISKAMGSCRTPRQVASLIQKYFEKLKLFGVNVGRA</sequence>
<evidence type="ECO:0000313" key="1">
    <source>
        <dbReference type="EMBL" id="KAH8980675.1"/>
    </source>
</evidence>
<dbReference type="SUPFAM" id="SSF46689">
    <property type="entry name" value="Homeodomain-like"/>
    <property type="match status" value="1"/>
</dbReference>
<evidence type="ECO:0000313" key="2">
    <source>
        <dbReference type="Proteomes" id="UP001201163"/>
    </source>
</evidence>
<name>A0AAD4L808_9AGAM</name>
<reference evidence="1" key="1">
    <citation type="submission" date="2022-01" db="EMBL/GenBank/DDBJ databases">
        <title>Comparative genomics reveals a dynamic genome evolution in the ectomycorrhizal milk-cap (Lactarius) mushrooms.</title>
        <authorList>
            <consortium name="DOE Joint Genome Institute"/>
            <person name="Lebreton A."/>
            <person name="Tang N."/>
            <person name="Kuo A."/>
            <person name="LaButti K."/>
            <person name="Drula E."/>
            <person name="Barry K."/>
            <person name="Clum A."/>
            <person name="Lipzen A."/>
            <person name="Mousain D."/>
            <person name="Ng V."/>
            <person name="Wang R."/>
            <person name="Wang X."/>
            <person name="Dai Y."/>
            <person name="Henrissat B."/>
            <person name="Grigoriev I.V."/>
            <person name="Guerin-Laguette A."/>
            <person name="Yu F."/>
            <person name="Martin F.M."/>
        </authorList>
    </citation>
    <scope>NUCLEOTIDE SEQUENCE</scope>
    <source>
        <strain evidence="1">QP</strain>
    </source>
</reference>
<dbReference type="InterPro" id="IPR037830">
    <property type="entry name" value="ZZZ3"/>
</dbReference>
<gene>
    <name evidence="1" type="ORF">EDB92DRAFT_1805646</name>
</gene>
<dbReference type="InterPro" id="IPR009057">
    <property type="entry name" value="Homeodomain-like_sf"/>
</dbReference>